<evidence type="ECO:0000256" key="7">
    <source>
        <dbReference type="ARBA" id="ARBA00023065"/>
    </source>
</evidence>
<keyword evidence="3 11" id="KW-0894">Sodium channel</keyword>
<keyword evidence="7 11" id="KW-0406">Ion transport</keyword>
<keyword evidence="8" id="KW-0472">Membrane</keyword>
<evidence type="ECO:0000256" key="4">
    <source>
        <dbReference type="ARBA" id="ARBA00022692"/>
    </source>
</evidence>
<name>A0A2G8K3D3_STIJA</name>
<evidence type="ECO:0000313" key="14">
    <source>
        <dbReference type="Proteomes" id="UP000230750"/>
    </source>
</evidence>
<dbReference type="OrthoDB" id="5874059at2759"/>
<dbReference type="Pfam" id="PF00858">
    <property type="entry name" value="ASC"/>
    <property type="match status" value="1"/>
</dbReference>
<evidence type="ECO:0000256" key="5">
    <source>
        <dbReference type="ARBA" id="ARBA00022989"/>
    </source>
</evidence>
<comment type="subcellular location">
    <subcellularLocation>
        <location evidence="1">Membrane</location>
        <topology evidence="1">Multi-pass membrane protein</topology>
    </subcellularLocation>
</comment>
<dbReference type="PANTHER" id="PTHR11690:SF222">
    <property type="entry name" value="AMILORIDE-SENSITIVE SODIUM CHANNEL SUBUNIT GAMMA"/>
    <property type="match status" value="1"/>
</dbReference>
<keyword evidence="5" id="KW-1133">Transmembrane helix</keyword>
<dbReference type="GO" id="GO:0015280">
    <property type="term" value="F:ligand-gated sodium channel activity"/>
    <property type="evidence" value="ECO:0007669"/>
    <property type="project" value="TreeGrafter"/>
</dbReference>
<evidence type="ECO:0000313" key="13">
    <source>
        <dbReference type="EMBL" id="PIK42517.1"/>
    </source>
</evidence>
<sequence>MVNLFLCLFSHVVVQCKWKEEECGEDFVLSLTHLGACYTFNKYKNEGEEFNSHNKRLPVQLIIDIEEIEYTPTNDLDAGAMDAGVKIMLHRPTEPPYVKELGFAIAPGLHTFVKMRNEKITSEPDPYTECEQYGDIQYFDHYSLQACRIECETKIVEKYCSCKLPEQPGDFRVCNPAETHECAHEKLLEAIEGLLPDDECVCRSPCEVVNYISSLSSSRLRPGFIKRLFQDTHNMTEEYIQQNIAVVTIFYEALNYEEINQIPEMSITTLLAIMGGNMGLFLGGSALTIIQILEYCYDEAVGCCTAHDDKKKRPKSPVVVAPVNTIDSTAAGAGDSRTAWGYDNNGVNGNF</sequence>
<evidence type="ECO:0000256" key="11">
    <source>
        <dbReference type="RuleBase" id="RU000679"/>
    </source>
</evidence>
<keyword evidence="6" id="KW-0915">Sodium</keyword>
<organism evidence="13 14">
    <name type="scientific">Stichopus japonicus</name>
    <name type="common">Sea cucumber</name>
    <dbReference type="NCBI Taxonomy" id="307972"/>
    <lineage>
        <taxon>Eukaryota</taxon>
        <taxon>Metazoa</taxon>
        <taxon>Echinodermata</taxon>
        <taxon>Eleutherozoa</taxon>
        <taxon>Echinozoa</taxon>
        <taxon>Holothuroidea</taxon>
        <taxon>Aspidochirotacea</taxon>
        <taxon>Aspidochirotida</taxon>
        <taxon>Stichopodidae</taxon>
        <taxon>Apostichopus</taxon>
    </lineage>
</organism>
<dbReference type="PRINTS" id="PR01078">
    <property type="entry name" value="AMINACHANNEL"/>
</dbReference>
<dbReference type="PANTHER" id="PTHR11690">
    <property type="entry name" value="AMILORIDE-SENSITIVE SODIUM CHANNEL-RELATED"/>
    <property type="match status" value="1"/>
</dbReference>
<dbReference type="STRING" id="307972.A0A2G8K3D3"/>
<keyword evidence="14" id="KW-1185">Reference proteome</keyword>
<evidence type="ECO:0000256" key="1">
    <source>
        <dbReference type="ARBA" id="ARBA00004141"/>
    </source>
</evidence>
<keyword evidence="12" id="KW-0732">Signal</keyword>
<comment type="caution">
    <text evidence="13">The sequence shown here is derived from an EMBL/GenBank/DDBJ whole genome shotgun (WGS) entry which is preliminary data.</text>
</comment>
<dbReference type="Proteomes" id="UP000230750">
    <property type="component" value="Unassembled WGS sequence"/>
</dbReference>
<evidence type="ECO:0000256" key="3">
    <source>
        <dbReference type="ARBA" id="ARBA00022461"/>
    </source>
</evidence>
<keyword evidence="9 11" id="KW-0739">Sodium transport</keyword>
<evidence type="ECO:0000256" key="8">
    <source>
        <dbReference type="ARBA" id="ARBA00023136"/>
    </source>
</evidence>
<dbReference type="InterPro" id="IPR001873">
    <property type="entry name" value="ENaC"/>
</dbReference>
<protein>
    <submittedName>
        <fullName evidence="13">Putative acid-sensing ion channel 1</fullName>
    </submittedName>
</protein>
<dbReference type="Gene3D" id="2.60.470.10">
    <property type="entry name" value="Acid-sensing ion channels like domains"/>
    <property type="match status" value="1"/>
</dbReference>
<dbReference type="EMBL" id="MRZV01000928">
    <property type="protein sequence ID" value="PIK42517.1"/>
    <property type="molecule type" value="Genomic_DNA"/>
</dbReference>
<evidence type="ECO:0000256" key="12">
    <source>
        <dbReference type="SAM" id="SignalP"/>
    </source>
</evidence>
<accession>A0A2G8K3D3</accession>
<proteinExistence type="inferred from homology"/>
<evidence type="ECO:0000256" key="2">
    <source>
        <dbReference type="ARBA" id="ARBA00022448"/>
    </source>
</evidence>
<keyword evidence="4 11" id="KW-0812">Transmembrane</keyword>
<dbReference type="GO" id="GO:0005886">
    <property type="term" value="C:plasma membrane"/>
    <property type="evidence" value="ECO:0007669"/>
    <property type="project" value="TreeGrafter"/>
</dbReference>
<comment type="similarity">
    <text evidence="11">Belongs to the amiloride-sensitive sodium channel (TC 1.A.6) family.</text>
</comment>
<evidence type="ECO:0000256" key="6">
    <source>
        <dbReference type="ARBA" id="ARBA00023053"/>
    </source>
</evidence>
<evidence type="ECO:0000256" key="10">
    <source>
        <dbReference type="ARBA" id="ARBA00023303"/>
    </source>
</evidence>
<reference evidence="13 14" key="1">
    <citation type="journal article" date="2017" name="PLoS Biol.">
        <title>The sea cucumber genome provides insights into morphological evolution and visceral regeneration.</title>
        <authorList>
            <person name="Zhang X."/>
            <person name="Sun L."/>
            <person name="Yuan J."/>
            <person name="Sun Y."/>
            <person name="Gao Y."/>
            <person name="Zhang L."/>
            <person name="Li S."/>
            <person name="Dai H."/>
            <person name="Hamel J.F."/>
            <person name="Liu C."/>
            <person name="Yu Y."/>
            <person name="Liu S."/>
            <person name="Lin W."/>
            <person name="Guo K."/>
            <person name="Jin S."/>
            <person name="Xu P."/>
            <person name="Storey K.B."/>
            <person name="Huan P."/>
            <person name="Zhang T."/>
            <person name="Zhou Y."/>
            <person name="Zhang J."/>
            <person name="Lin C."/>
            <person name="Li X."/>
            <person name="Xing L."/>
            <person name="Huo D."/>
            <person name="Sun M."/>
            <person name="Wang L."/>
            <person name="Mercier A."/>
            <person name="Li F."/>
            <person name="Yang H."/>
            <person name="Xiang J."/>
        </authorList>
    </citation>
    <scope>NUCLEOTIDE SEQUENCE [LARGE SCALE GENOMIC DNA]</scope>
    <source>
        <strain evidence="13">Shaxun</strain>
        <tissue evidence="13">Muscle</tissue>
    </source>
</reference>
<evidence type="ECO:0000256" key="9">
    <source>
        <dbReference type="ARBA" id="ARBA00023201"/>
    </source>
</evidence>
<dbReference type="Gene3D" id="1.10.287.770">
    <property type="entry name" value="YojJ-like"/>
    <property type="match status" value="1"/>
</dbReference>
<feature type="signal peptide" evidence="12">
    <location>
        <begin position="1"/>
        <end position="16"/>
    </location>
</feature>
<keyword evidence="10 11" id="KW-0407">Ion channel</keyword>
<keyword evidence="2 11" id="KW-0813">Transport</keyword>
<dbReference type="AlphaFoldDB" id="A0A2G8K3D3"/>
<feature type="chain" id="PRO_5013775551" evidence="12">
    <location>
        <begin position="17"/>
        <end position="351"/>
    </location>
</feature>
<gene>
    <name evidence="13" type="ORF">BSL78_20646</name>
</gene>